<proteinExistence type="predicted"/>
<evidence type="ECO:0000313" key="2">
    <source>
        <dbReference type="EMBL" id="GAA3517720.1"/>
    </source>
</evidence>
<feature type="chain" id="PRO_5045235892" evidence="1">
    <location>
        <begin position="20"/>
        <end position="280"/>
    </location>
</feature>
<accession>A0ABP6USP1</accession>
<sequence>MKQILTLILLSFLTFSVTAQSVKVKKGVILIDKIEVGTIEKIKVKGPNYYQINDTKGEPIFKIQELAQQSLLFLMDKEYRYRAFYGGKLSDTLTITKKNYWLSEKRIVEYAAQIGILNTKGFDSAKAEELITSTPKRPDWILKKLEEEKKLLPHRGYKVERDYGIEDIYVVSVSNGQGISQLNGGSVTKEKFKIYQGDSNGDHVLIGHGIYEKGGTEGTYLFVFNSKNVPLASYAGAHFQIYEPKSTISPLEHEVSTLSSASIPKSMTNMAKELVKRDLL</sequence>
<keyword evidence="3" id="KW-1185">Reference proteome</keyword>
<dbReference type="Proteomes" id="UP001500459">
    <property type="component" value="Unassembled WGS sequence"/>
</dbReference>
<feature type="signal peptide" evidence="1">
    <location>
        <begin position="1"/>
        <end position="19"/>
    </location>
</feature>
<dbReference type="RefSeq" id="WP_344929633.1">
    <property type="nucleotide sequence ID" value="NZ_BAABCW010000018.1"/>
</dbReference>
<evidence type="ECO:0000256" key="1">
    <source>
        <dbReference type="SAM" id="SignalP"/>
    </source>
</evidence>
<comment type="caution">
    <text evidence="2">The sequence shown here is derived from an EMBL/GenBank/DDBJ whole genome shotgun (WGS) entry which is preliminary data.</text>
</comment>
<name>A0ABP6USP1_9FLAO</name>
<gene>
    <name evidence="2" type="ORF">GCM10022393_34820</name>
</gene>
<organism evidence="2 3">
    <name type="scientific">Aquimarina addita</name>
    <dbReference type="NCBI Taxonomy" id="870485"/>
    <lineage>
        <taxon>Bacteria</taxon>
        <taxon>Pseudomonadati</taxon>
        <taxon>Bacteroidota</taxon>
        <taxon>Flavobacteriia</taxon>
        <taxon>Flavobacteriales</taxon>
        <taxon>Flavobacteriaceae</taxon>
        <taxon>Aquimarina</taxon>
    </lineage>
</organism>
<dbReference type="EMBL" id="BAABCW010000018">
    <property type="protein sequence ID" value="GAA3517720.1"/>
    <property type="molecule type" value="Genomic_DNA"/>
</dbReference>
<keyword evidence="1" id="KW-0732">Signal</keyword>
<protein>
    <submittedName>
        <fullName evidence="2">Uncharacterized protein</fullName>
    </submittedName>
</protein>
<evidence type="ECO:0000313" key="3">
    <source>
        <dbReference type="Proteomes" id="UP001500459"/>
    </source>
</evidence>
<reference evidence="3" key="1">
    <citation type="journal article" date="2019" name="Int. J. Syst. Evol. Microbiol.">
        <title>The Global Catalogue of Microorganisms (GCM) 10K type strain sequencing project: providing services to taxonomists for standard genome sequencing and annotation.</title>
        <authorList>
            <consortium name="The Broad Institute Genomics Platform"/>
            <consortium name="The Broad Institute Genome Sequencing Center for Infectious Disease"/>
            <person name="Wu L."/>
            <person name="Ma J."/>
        </authorList>
    </citation>
    <scope>NUCLEOTIDE SEQUENCE [LARGE SCALE GENOMIC DNA]</scope>
    <source>
        <strain evidence="3">JCM 17106</strain>
    </source>
</reference>